<name>A0ABP7WTB6_9ACTN</name>
<evidence type="ECO:0000313" key="4">
    <source>
        <dbReference type="Proteomes" id="UP001500683"/>
    </source>
</evidence>
<evidence type="ECO:0000259" key="2">
    <source>
        <dbReference type="Pfam" id="PF04982"/>
    </source>
</evidence>
<gene>
    <name evidence="3" type="ORF">GCM10022214_69100</name>
</gene>
<dbReference type="InterPro" id="IPR058581">
    <property type="entry name" value="TM_HPP"/>
</dbReference>
<keyword evidence="4" id="KW-1185">Reference proteome</keyword>
<sequence length="168" mass="17277">MSATAVTTVLLAGVCIGVPAALACWTHRPLVFPSLGPTIYLALTGPTTEPACPRNTLLGHLVSATAGYAALACAGLTRTPPDLTHPDGRRVLAVAIALGLTCAGMAAPWTRHPPGGATTLIVALGLLRTPAQLLDLMAAIALTSALLVVLNRLVGRPYPVWRPFAECT</sequence>
<dbReference type="Pfam" id="PF04982">
    <property type="entry name" value="TM_HPP"/>
    <property type="match status" value="1"/>
</dbReference>
<dbReference type="EMBL" id="BAAAZG010000053">
    <property type="protein sequence ID" value="GAA4095912.1"/>
    <property type="molecule type" value="Genomic_DNA"/>
</dbReference>
<evidence type="ECO:0000256" key="1">
    <source>
        <dbReference type="SAM" id="Phobius"/>
    </source>
</evidence>
<organism evidence="3 4">
    <name type="scientific">Actinomadura miaoliensis</name>
    <dbReference type="NCBI Taxonomy" id="430685"/>
    <lineage>
        <taxon>Bacteria</taxon>
        <taxon>Bacillati</taxon>
        <taxon>Actinomycetota</taxon>
        <taxon>Actinomycetes</taxon>
        <taxon>Streptosporangiales</taxon>
        <taxon>Thermomonosporaceae</taxon>
        <taxon>Actinomadura</taxon>
    </lineage>
</organism>
<keyword evidence="1" id="KW-0812">Transmembrane</keyword>
<accession>A0ABP7WTB6</accession>
<protein>
    <recommendedName>
        <fullName evidence="2">HPP transmembrane region domain-containing protein</fullName>
    </recommendedName>
</protein>
<dbReference type="Proteomes" id="UP001500683">
    <property type="component" value="Unassembled WGS sequence"/>
</dbReference>
<evidence type="ECO:0000313" key="3">
    <source>
        <dbReference type="EMBL" id="GAA4095912.1"/>
    </source>
</evidence>
<keyword evidence="1" id="KW-1133">Transmembrane helix</keyword>
<comment type="caution">
    <text evidence="3">The sequence shown here is derived from an EMBL/GenBank/DDBJ whole genome shotgun (WGS) entry which is preliminary data.</text>
</comment>
<proteinExistence type="predicted"/>
<feature type="domain" description="HPP transmembrane region" evidence="2">
    <location>
        <begin position="5"/>
        <end position="154"/>
    </location>
</feature>
<feature type="transmembrane region" description="Helical" evidence="1">
    <location>
        <begin position="130"/>
        <end position="150"/>
    </location>
</feature>
<feature type="transmembrane region" description="Helical" evidence="1">
    <location>
        <begin position="91"/>
        <end position="110"/>
    </location>
</feature>
<reference evidence="4" key="1">
    <citation type="journal article" date="2019" name="Int. J. Syst. Evol. Microbiol.">
        <title>The Global Catalogue of Microorganisms (GCM) 10K type strain sequencing project: providing services to taxonomists for standard genome sequencing and annotation.</title>
        <authorList>
            <consortium name="The Broad Institute Genomics Platform"/>
            <consortium name="The Broad Institute Genome Sequencing Center for Infectious Disease"/>
            <person name="Wu L."/>
            <person name="Ma J."/>
        </authorList>
    </citation>
    <scope>NUCLEOTIDE SEQUENCE [LARGE SCALE GENOMIC DNA]</scope>
    <source>
        <strain evidence="4">JCM 16702</strain>
    </source>
</reference>
<feature type="transmembrane region" description="Helical" evidence="1">
    <location>
        <begin position="57"/>
        <end position="79"/>
    </location>
</feature>
<keyword evidence="1" id="KW-0472">Membrane</keyword>